<dbReference type="Gene3D" id="3.40.50.2300">
    <property type="match status" value="1"/>
</dbReference>
<dbReference type="InterPro" id="IPR011006">
    <property type="entry name" value="CheY-like_superfamily"/>
</dbReference>
<dbReference type="SMART" id="SM00342">
    <property type="entry name" value="HTH_ARAC"/>
    <property type="match status" value="1"/>
</dbReference>
<organism evidence="7 8">
    <name type="scientific">Paenibacillus mucilaginosus 3016</name>
    <dbReference type="NCBI Taxonomy" id="1116391"/>
    <lineage>
        <taxon>Bacteria</taxon>
        <taxon>Bacillati</taxon>
        <taxon>Bacillota</taxon>
        <taxon>Bacilli</taxon>
        <taxon>Bacillales</taxon>
        <taxon>Paenibacillaceae</taxon>
        <taxon>Paenibacillus</taxon>
    </lineage>
</organism>
<evidence type="ECO:0000256" key="3">
    <source>
        <dbReference type="ARBA" id="ARBA00023163"/>
    </source>
</evidence>
<dbReference type="InterPro" id="IPR001789">
    <property type="entry name" value="Sig_transdc_resp-reg_receiver"/>
</dbReference>
<dbReference type="Gene3D" id="1.10.10.60">
    <property type="entry name" value="Homeodomain-like"/>
    <property type="match status" value="2"/>
</dbReference>
<gene>
    <name evidence="7" type="ORF">PM3016_3798</name>
</gene>
<dbReference type="HOGENOM" id="CLU_000445_5_0_9"/>
<evidence type="ECO:0000313" key="8">
    <source>
        <dbReference type="Proteomes" id="UP000007523"/>
    </source>
</evidence>
<protein>
    <submittedName>
        <fullName evidence="7">AraC family transcriptional regulator</fullName>
    </submittedName>
</protein>
<keyword evidence="8" id="KW-1185">Reference proteome</keyword>
<evidence type="ECO:0000256" key="2">
    <source>
        <dbReference type="ARBA" id="ARBA00023125"/>
    </source>
</evidence>
<dbReference type="InterPro" id="IPR041522">
    <property type="entry name" value="CdaR_GGDEF"/>
</dbReference>
<dbReference type="SMART" id="SM00448">
    <property type="entry name" value="REC"/>
    <property type="match status" value="1"/>
</dbReference>
<dbReference type="InterPro" id="IPR020449">
    <property type="entry name" value="Tscrpt_reg_AraC-type_HTH"/>
</dbReference>
<dbReference type="PROSITE" id="PS50110">
    <property type="entry name" value="RESPONSE_REGULATORY"/>
    <property type="match status" value="1"/>
</dbReference>
<dbReference type="PANTHER" id="PTHR43280:SF28">
    <property type="entry name" value="HTH-TYPE TRANSCRIPTIONAL ACTIVATOR RHAS"/>
    <property type="match status" value="1"/>
</dbReference>
<feature type="domain" description="HTH araC/xylS-type" evidence="5">
    <location>
        <begin position="311"/>
        <end position="409"/>
    </location>
</feature>
<dbReference type="InterPro" id="IPR018062">
    <property type="entry name" value="HTH_AraC-typ_CS"/>
</dbReference>
<keyword evidence="2" id="KW-0238">DNA-binding</keyword>
<reference evidence="7 8" key="1">
    <citation type="journal article" date="2012" name="J. Bacteriol.">
        <title>Complete Genome Sequence of Paenibacillus mucilaginosus 3016, a Bacterium Functional as Microbial Fertilizer.</title>
        <authorList>
            <person name="Ma M."/>
            <person name="Wang Z."/>
            <person name="Li L."/>
            <person name="Jiang X."/>
            <person name="Guan D."/>
            <person name="Cao F."/>
            <person name="Chen H."/>
            <person name="Wang X."/>
            <person name="Shen D."/>
            <person name="Du B."/>
            <person name="Li J."/>
        </authorList>
    </citation>
    <scope>NUCLEOTIDE SEQUENCE [LARGE SCALE GENOMIC DNA]</scope>
    <source>
        <strain evidence="7 8">3016</strain>
    </source>
</reference>
<dbReference type="Pfam" id="PF12833">
    <property type="entry name" value="HTH_18"/>
    <property type="match status" value="1"/>
</dbReference>
<dbReference type="CDD" id="cd17536">
    <property type="entry name" value="REC_YesN-like"/>
    <property type="match status" value="1"/>
</dbReference>
<dbReference type="RefSeq" id="WP_014370532.1">
    <property type="nucleotide sequence ID" value="NC_016935.1"/>
</dbReference>
<evidence type="ECO:0000259" key="6">
    <source>
        <dbReference type="PROSITE" id="PS50110"/>
    </source>
</evidence>
<dbReference type="EMBL" id="CP003235">
    <property type="protein sequence ID" value="AFC30611.1"/>
    <property type="molecule type" value="Genomic_DNA"/>
</dbReference>
<name>H6ND98_9BACL</name>
<dbReference type="SUPFAM" id="SSF46689">
    <property type="entry name" value="Homeodomain-like"/>
    <property type="match status" value="2"/>
</dbReference>
<evidence type="ECO:0000256" key="4">
    <source>
        <dbReference type="PROSITE-ProRule" id="PRU00169"/>
    </source>
</evidence>
<dbReference type="PRINTS" id="PR00032">
    <property type="entry name" value="HTHARAC"/>
</dbReference>
<feature type="modified residue" description="4-aspartylphosphate" evidence="4">
    <location>
        <position position="54"/>
    </location>
</feature>
<dbReference type="AlphaFoldDB" id="H6ND98"/>
<dbReference type="PROSITE" id="PS00041">
    <property type="entry name" value="HTH_ARAC_FAMILY_1"/>
    <property type="match status" value="1"/>
</dbReference>
<dbReference type="KEGG" id="pmq:PM3016_3798"/>
<dbReference type="PANTHER" id="PTHR43280">
    <property type="entry name" value="ARAC-FAMILY TRANSCRIPTIONAL REGULATOR"/>
    <property type="match status" value="1"/>
</dbReference>
<dbReference type="Pfam" id="PF00072">
    <property type="entry name" value="Response_reg"/>
    <property type="match status" value="1"/>
</dbReference>
<dbReference type="GO" id="GO:0000160">
    <property type="term" value="P:phosphorelay signal transduction system"/>
    <property type="evidence" value="ECO:0007669"/>
    <property type="project" value="InterPro"/>
</dbReference>
<sequence>MRVVLVDDEKGIVDGLQKLMGRYIPECEIAGVAYNGVEGAQLIQACKPDIVITDIRMPHADGLDMIAMLQEAGCKAKYILLSGYADFEYARKGMRLGVQYYINKPVEEEELRDCVCDAMEQIRVERGGMQQIDNLKSVLLQHTLRDLIDAGRDNPVYARELLRSAEIPMTHTSFVCALLELDSPLNPGADMGFESVFSLVERECSPFGGVYPFRYTANQAAILVTDEGSIEYGELIDALHGLKEAVWLELQLSMAAGVGTVKEQAVDIRLSFEEARDALTFKMGKGAGAVIPYSEQVRNEHHASRKKDTIAEIKAYVEEHFHEPISLADLSARFFINPYYLSQLFKQKTGETYLNYLVQIRMNKAKELLAMTDQKVYEICQAVGYSDSQYFSRLFEKLTGCKPSEYRRRSNDRMAER</sequence>
<keyword evidence="3" id="KW-0804">Transcription</keyword>
<evidence type="ECO:0000256" key="1">
    <source>
        <dbReference type="ARBA" id="ARBA00023015"/>
    </source>
</evidence>
<keyword evidence="1" id="KW-0805">Transcription regulation</keyword>
<dbReference type="STRING" id="1116391.PM3016_3798"/>
<dbReference type="Pfam" id="PF17853">
    <property type="entry name" value="GGDEF_2"/>
    <property type="match status" value="1"/>
</dbReference>
<dbReference type="PROSITE" id="PS01124">
    <property type="entry name" value="HTH_ARAC_FAMILY_2"/>
    <property type="match status" value="1"/>
</dbReference>
<evidence type="ECO:0000313" key="7">
    <source>
        <dbReference type="EMBL" id="AFC30611.1"/>
    </source>
</evidence>
<dbReference type="GO" id="GO:0043565">
    <property type="term" value="F:sequence-specific DNA binding"/>
    <property type="evidence" value="ECO:0007669"/>
    <property type="project" value="InterPro"/>
</dbReference>
<proteinExistence type="predicted"/>
<feature type="domain" description="Response regulatory" evidence="6">
    <location>
        <begin position="2"/>
        <end position="119"/>
    </location>
</feature>
<dbReference type="SUPFAM" id="SSF52172">
    <property type="entry name" value="CheY-like"/>
    <property type="match status" value="1"/>
</dbReference>
<keyword evidence="4" id="KW-0597">Phosphoprotein</keyword>
<dbReference type="GO" id="GO:0003700">
    <property type="term" value="F:DNA-binding transcription factor activity"/>
    <property type="evidence" value="ECO:0007669"/>
    <property type="project" value="InterPro"/>
</dbReference>
<evidence type="ECO:0000259" key="5">
    <source>
        <dbReference type="PROSITE" id="PS01124"/>
    </source>
</evidence>
<accession>H6ND98</accession>
<dbReference type="Proteomes" id="UP000007523">
    <property type="component" value="Chromosome"/>
</dbReference>
<dbReference type="InterPro" id="IPR018060">
    <property type="entry name" value="HTH_AraC"/>
</dbReference>
<dbReference type="InterPro" id="IPR009057">
    <property type="entry name" value="Homeodomain-like_sf"/>
</dbReference>